<dbReference type="InterPro" id="IPR009081">
    <property type="entry name" value="PP-bd_ACP"/>
</dbReference>
<dbReference type="FunFam" id="1.10.1200.10:FF:000016">
    <property type="entry name" value="Non-ribosomal peptide synthase"/>
    <property type="match status" value="1"/>
</dbReference>
<evidence type="ECO:0000256" key="1">
    <source>
        <dbReference type="ARBA" id="ARBA00001957"/>
    </source>
</evidence>
<dbReference type="SUPFAM" id="SSF47336">
    <property type="entry name" value="ACP-like"/>
    <property type="match status" value="2"/>
</dbReference>
<dbReference type="GO" id="GO:0031177">
    <property type="term" value="F:phosphopantetheine binding"/>
    <property type="evidence" value="ECO:0007669"/>
    <property type="project" value="InterPro"/>
</dbReference>
<evidence type="ECO:0000259" key="5">
    <source>
        <dbReference type="PROSITE" id="PS50075"/>
    </source>
</evidence>
<dbReference type="InterPro" id="IPR001242">
    <property type="entry name" value="Condensation_dom"/>
</dbReference>
<dbReference type="InterPro" id="IPR000873">
    <property type="entry name" value="AMP-dep_synth/lig_dom"/>
</dbReference>
<name>A0A0H3D6A6_AMYMU</name>
<comment type="cofactor">
    <cofactor evidence="1">
        <name>pantetheine 4'-phosphate</name>
        <dbReference type="ChEBI" id="CHEBI:47942"/>
    </cofactor>
</comment>
<dbReference type="GO" id="GO:0005737">
    <property type="term" value="C:cytoplasm"/>
    <property type="evidence" value="ECO:0007669"/>
    <property type="project" value="TreeGrafter"/>
</dbReference>
<dbReference type="Gene3D" id="3.30.559.10">
    <property type="entry name" value="Chloramphenicol acetyltransferase-like domain"/>
    <property type="match status" value="2"/>
</dbReference>
<reference evidence="6 7" key="1">
    <citation type="journal article" date="2010" name="Cell Res.">
        <title>Complete genome sequence of the rifamycin SV-producing Amycolatopsis mediterranei U32 revealed its genetic characteristics in phylogeny and metabolism.</title>
        <authorList>
            <person name="Zhao W."/>
            <person name="Zhong Y."/>
            <person name="Yuan H."/>
            <person name="Wang J."/>
            <person name="Zheng H."/>
            <person name="Wang Y."/>
            <person name="Cen X."/>
            <person name="Xu F."/>
            <person name="Bai J."/>
            <person name="Han X."/>
            <person name="Lu G."/>
            <person name="Zhu Y."/>
            <person name="Shao Z."/>
            <person name="Yan H."/>
            <person name="Li C."/>
            <person name="Peng N."/>
            <person name="Zhang Z."/>
            <person name="Zhang Y."/>
            <person name="Lin W."/>
            <person name="Fan Y."/>
            <person name="Qin Z."/>
            <person name="Hu Y."/>
            <person name="Zhu B."/>
            <person name="Wang S."/>
            <person name="Ding X."/>
            <person name="Zhao G.P."/>
        </authorList>
    </citation>
    <scope>NUCLEOTIDE SEQUENCE [LARGE SCALE GENOMIC DNA]</scope>
    <source>
        <strain evidence="7">U-32</strain>
    </source>
</reference>
<dbReference type="GO" id="GO:0072330">
    <property type="term" value="P:monocarboxylic acid biosynthetic process"/>
    <property type="evidence" value="ECO:0007669"/>
    <property type="project" value="UniProtKB-ARBA"/>
</dbReference>
<dbReference type="PATRIC" id="fig|749927.5.peg.4931"/>
<dbReference type="GeneID" id="92872484"/>
<evidence type="ECO:0000256" key="4">
    <source>
        <dbReference type="SAM" id="MobiDB-lite"/>
    </source>
</evidence>
<dbReference type="InterPro" id="IPR025110">
    <property type="entry name" value="AMP-bd_C"/>
</dbReference>
<sequence length="1608" mass="172979">MTTEPGRLAPQSYEQQRLSLFEGLDDGGVASNVAYIHWITGALDTTALTAAIAAVHARHEVLRTRYPDVSTQEVLPVGEAPLEHLDLSTGPDPEAALRRLVDRRVGRPFDLAAGPPVRWIRAALGPDRHALAMVVHHIAMDAWSLAVLNGDISELYSAFHTGRLPRLPELPTTYAGYATEQRDRDGAAAAPELDYWVTELAGLPGPTRLPFDRPAGHETGRRGGVRRAPIPPSLVSAAASLAKAERASLFMVLLAAFSWQLAWCGDQRDFVVGVPNAGRDQDGLDAVVGCFIDTRPCRIRLGEAPTFRELLAVVRKSTLDSYRHGALSLERVVAAVGPDREPGRDPLVQVSFGVTNTPDAGLRLAGLEVTEEERFSPATALDLAVIVLDEPAGLTGMWQYRADLFDPGTIAGLQADFERIVRWATANPDRPLTGFAGFTIGSGVDGADVTAGPAAADDDAEAAPRTGTEELVARLWCETLGLDWVGVGEDFFELGGHSLVAAQLVARIEARLPGLPVRGLMRDVLRYPTVRRFAAVLDERLAGLAVPEPRRVPILPRGEALPLSLGQKRLWFLDQFVNDSAEYLVPWILRVSGPLDTGALVAALTEIVARHEVLRTSVVVAADDPVGIVRDVTAFTVAVAECSAAALTATITAETTRPLDLAAGLPIRATLLRLGDADHVLCLTVHHMVFDNWSAGLLHEELDTLYGAFTAGQPSPLPPLVVQYADVTAAQESGQDGPEFAAKLDFWRTELAGAEAFELAPDLPRPARRTSPGRTVSFSVPEDVLAGLERIGTRHGATTFMTLLAAWQVLLHRCTGADDLTVGTTAADRELTESEPLIGLFINMLVLRGDLSGRPAFGELLARTRDRTLEAYAHQDVPFDRLVEELAPERDLARTPIFQVMVKLDSGRQRPPTLPGLTVRRLANAPVPAKYDIELTFAPNPTGGLSGELSYDTGLYLPDTIDRLIGHFRTLLTDIADDPDRPIDRLALMDAAGRAEAAALAARPEVPVPALCLHELIALRIADTPDAVAVVQDDRALGYAELGRWSDAVAAWLREHGAGPDVVVGVVLDRSIELVVALLGVLKAGSAYLPIEPGTPPARITQLLRDSGAPVCLVEPRVAGVVTEAGSRALLVPMRQSAARGPVPAPMVDPGHLAAVYYTSGSTGRPKGVACTHGGWVNRMHWMQRHHPLGAGETVLHKTTITFDDAAVEIFWPLMSGATVAVLGPGRHRDPRAIADAVIRYHAVHVQFVPSMLELFLDTVTGADVRRMPALRSVLSSGEALRPELAGRFREVFGESVVLDNTWGATEVSIDSTCHVCRSEDATGTAVPIGRPIDNNEVRVLDPRFEEVPVGVPGELCIGGAGLARGYLGDPRRTAEVFVPHPERAGERLYRTGDWGRRGRDGVLVFLRRKDDQVKIRGVRVELGEVEHALRAHPAVADAVVVAWTAAPGDKRLAGYVVAGCSSRELLEHARAVLPVYAVPGSITVLDALPRLPSGKLDRKNLPEPAVTGHEDSFLAPRTATEKVLAGIWADVLGRDRVGVEDDFFAIGGHSLLATRAIARMRQAFVAELPLTLIFERPTVARMAEAIEEIVLAEVAGLTDAEARELLS</sequence>
<evidence type="ECO:0000313" key="6">
    <source>
        <dbReference type="EMBL" id="ADJ46535.1"/>
    </source>
</evidence>
<proteinExistence type="predicted"/>
<dbReference type="Gene3D" id="3.40.50.980">
    <property type="match status" value="2"/>
</dbReference>
<keyword evidence="2" id="KW-0596">Phosphopantetheine</keyword>
<dbReference type="GO" id="GO:0044550">
    <property type="term" value="P:secondary metabolite biosynthetic process"/>
    <property type="evidence" value="ECO:0007669"/>
    <property type="project" value="TreeGrafter"/>
</dbReference>
<evidence type="ECO:0000313" key="7">
    <source>
        <dbReference type="Proteomes" id="UP000000328"/>
    </source>
</evidence>
<dbReference type="EMBL" id="CP002000">
    <property type="protein sequence ID" value="ADJ46535.1"/>
    <property type="molecule type" value="Genomic_DNA"/>
</dbReference>
<dbReference type="Pfam" id="PF00668">
    <property type="entry name" value="Condensation"/>
    <property type="match status" value="2"/>
</dbReference>
<gene>
    <name evidence="6" type="ordered locus">AMED_4769</name>
</gene>
<dbReference type="CDD" id="cd19531">
    <property type="entry name" value="LCL_NRPS-like"/>
    <property type="match status" value="1"/>
</dbReference>
<dbReference type="Gene3D" id="2.30.38.10">
    <property type="entry name" value="Luciferase, Domain 3"/>
    <property type="match status" value="1"/>
</dbReference>
<dbReference type="GO" id="GO:0043041">
    <property type="term" value="P:amino acid activation for nonribosomal peptide biosynthetic process"/>
    <property type="evidence" value="ECO:0007669"/>
    <property type="project" value="TreeGrafter"/>
</dbReference>
<organism evidence="6 7">
    <name type="scientific">Amycolatopsis mediterranei (strain U-32)</name>
    <dbReference type="NCBI Taxonomy" id="749927"/>
    <lineage>
        <taxon>Bacteria</taxon>
        <taxon>Bacillati</taxon>
        <taxon>Actinomycetota</taxon>
        <taxon>Actinomycetes</taxon>
        <taxon>Pseudonocardiales</taxon>
        <taxon>Pseudonocardiaceae</taxon>
        <taxon>Amycolatopsis</taxon>
    </lineage>
</organism>
<dbReference type="eggNOG" id="COG1020">
    <property type="taxonomic scope" value="Bacteria"/>
</dbReference>
<dbReference type="InterPro" id="IPR020806">
    <property type="entry name" value="PKS_PP-bd"/>
</dbReference>
<feature type="domain" description="Carrier" evidence="5">
    <location>
        <begin position="463"/>
        <end position="541"/>
    </location>
</feature>
<dbReference type="Proteomes" id="UP000000328">
    <property type="component" value="Chromosome"/>
</dbReference>
<dbReference type="Gene3D" id="1.10.1200.10">
    <property type="entry name" value="ACP-like"/>
    <property type="match status" value="2"/>
</dbReference>
<dbReference type="SUPFAM" id="SSF56801">
    <property type="entry name" value="Acetyl-CoA synthetase-like"/>
    <property type="match status" value="1"/>
</dbReference>
<dbReference type="PROSITE" id="PS00455">
    <property type="entry name" value="AMP_BINDING"/>
    <property type="match status" value="1"/>
</dbReference>
<protein>
    <submittedName>
        <fullName evidence="6">Non-ribosomal peptide synthetase</fullName>
    </submittedName>
</protein>
<dbReference type="PROSITE" id="PS00012">
    <property type="entry name" value="PHOSPHOPANTETHEINE"/>
    <property type="match status" value="2"/>
</dbReference>
<dbReference type="OrthoDB" id="2472181at2"/>
<dbReference type="Pfam" id="PF00550">
    <property type="entry name" value="PP-binding"/>
    <property type="match status" value="2"/>
</dbReference>
<dbReference type="PROSITE" id="PS50075">
    <property type="entry name" value="CARRIER"/>
    <property type="match status" value="2"/>
</dbReference>
<feature type="region of interest" description="Disordered" evidence="4">
    <location>
        <begin position="208"/>
        <end position="228"/>
    </location>
</feature>
<dbReference type="KEGG" id="amd:AMED_4769"/>
<dbReference type="HOGENOM" id="CLU_000022_0_12_11"/>
<dbReference type="GO" id="GO:0008610">
    <property type="term" value="P:lipid biosynthetic process"/>
    <property type="evidence" value="ECO:0007669"/>
    <property type="project" value="UniProtKB-ARBA"/>
</dbReference>
<dbReference type="InterPro" id="IPR010071">
    <property type="entry name" value="AA_adenyl_dom"/>
</dbReference>
<dbReference type="InterPro" id="IPR020845">
    <property type="entry name" value="AMP-binding_CS"/>
</dbReference>
<dbReference type="RefSeq" id="WP_013226601.1">
    <property type="nucleotide sequence ID" value="NC_014318.1"/>
</dbReference>
<dbReference type="PANTHER" id="PTHR45527:SF1">
    <property type="entry name" value="FATTY ACID SYNTHASE"/>
    <property type="match status" value="1"/>
</dbReference>
<dbReference type="InterPro" id="IPR036736">
    <property type="entry name" value="ACP-like_sf"/>
</dbReference>
<dbReference type="CDD" id="cd05930">
    <property type="entry name" value="A_NRPS"/>
    <property type="match status" value="1"/>
</dbReference>
<dbReference type="Gene3D" id="3.30.300.30">
    <property type="match status" value="1"/>
</dbReference>
<feature type="compositionally biased region" description="Basic and acidic residues" evidence="4">
    <location>
        <begin position="210"/>
        <end position="221"/>
    </location>
</feature>
<dbReference type="CDD" id="cd19539">
    <property type="entry name" value="SgcC5_NRPS-like"/>
    <property type="match status" value="1"/>
</dbReference>
<dbReference type="SMART" id="SM00823">
    <property type="entry name" value="PKS_PP"/>
    <property type="match status" value="2"/>
</dbReference>
<dbReference type="NCBIfam" id="TIGR01733">
    <property type="entry name" value="AA-adenyl-dom"/>
    <property type="match status" value="1"/>
</dbReference>
<dbReference type="Pfam" id="PF13193">
    <property type="entry name" value="AMP-binding_C"/>
    <property type="match status" value="1"/>
</dbReference>
<dbReference type="InterPro" id="IPR045851">
    <property type="entry name" value="AMP-bd_C_sf"/>
</dbReference>
<evidence type="ECO:0000256" key="3">
    <source>
        <dbReference type="ARBA" id="ARBA00022553"/>
    </source>
</evidence>
<evidence type="ECO:0000256" key="2">
    <source>
        <dbReference type="ARBA" id="ARBA00022450"/>
    </source>
</evidence>
<dbReference type="InterPro" id="IPR006162">
    <property type="entry name" value="Ppantetheine_attach_site"/>
</dbReference>
<feature type="domain" description="Carrier" evidence="5">
    <location>
        <begin position="1516"/>
        <end position="1591"/>
    </location>
</feature>
<dbReference type="Pfam" id="PF00501">
    <property type="entry name" value="AMP-binding"/>
    <property type="match status" value="1"/>
</dbReference>
<dbReference type="PANTHER" id="PTHR45527">
    <property type="entry name" value="NONRIBOSOMAL PEPTIDE SYNTHETASE"/>
    <property type="match status" value="1"/>
</dbReference>
<dbReference type="GO" id="GO:0003824">
    <property type="term" value="F:catalytic activity"/>
    <property type="evidence" value="ECO:0007669"/>
    <property type="project" value="InterPro"/>
</dbReference>
<keyword evidence="3" id="KW-0597">Phosphoprotein</keyword>
<dbReference type="SUPFAM" id="SSF52777">
    <property type="entry name" value="CoA-dependent acyltransferases"/>
    <property type="match status" value="4"/>
</dbReference>
<dbReference type="InterPro" id="IPR023213">
    <property type="entry name" value="CAT-like_dom_sf"/>
</dbReference>
<dbReference type="Gene3D" id="3.30.559.30">
    <property type="entry name" value="Nonribosomal peptide synthetase, condensation domain"/>
    <property type="match status" value="2"/>
</dbReference>
<accession>A0A0H3D6A6</accession>